<reference evidence="2" key="2">
    <citation type="submission" date="2020-09" db="EMBL/GenBank/DDBJ databases">
        <authorList>
            <person name="Sun Q."/>
            <person name="Zhou Y."/>
        </authorList>
    </citation>
    <scope>NUCLEOTIDE SEQUENCE</scope>
    <source>
        <strain evidence="2">CGMCC 4.5737</strain>
    </source>
</reference>
<proteinExistence type="predicted"/>
<name>A0A8J3FX13_9PSEU</name>
<evidence type="ECO:0000313" key="3">
    <source>
        <dbReference type="Proteomes" id="UP000637578"/>
    </source>
</evidence>
<dbReference type="PANTHER" id="PTHR48098">
    <property type="entry name" value="ENTEROCHELIN ESTERASE-RELATED"/>
    <property type="match status" value="1"/>
</dbReference>
<keyword evidence="1" id="KW-0732">Signal</keyword>
<dbReference type="GO" id="GO:0016747">
    <property type="term" value="F:acyltransferase activity, transferring groups other than amino-acyl groups"/>
    <property type="evidence" value="ECO:0007669"/>
    <property type="project" value="TreeGrafter"/>
</dbReference>
<reference evidence="2" key="1">
    <citation type="journal article" date="2014" name="Int. J. Syst. Evol. Microbiol.">
        <title>Complete genome sequence of Corynebacterium casei LMG S-19264T (=DSM 44701T), isolated from a smear-ripened cheese.</title>
        <authorList>
            <consortium name="US DOE Joint Genome Institute (JGI-PGF)"/>
            <person name="Walter F."/>
            <person name="Albersmeier A."/>
            <person name="Kalinowski J."/>
            <person name="Ruckert C."/>
        </authorList>
    </citation>
    <scope>NUCLEOTIDE SEQUENCE</scope>
    <source>
        <strain evidence="2">CGMCC 4.5737</strain>
    </source>
</reference>
<protein>
    <recommendedName>
        <fullName evidence="4">S-formylglutathione hydrolase FrmB</fullName>
    </recommendedName>
</protein>
<dbReference type="SUPFAM" id="SSF53474">
    <property type="entry name" value="alpha/beta-Hydrolases"/>
    <property type="match status" value="1"/>
</dbReference>
<keyword evidence="3" id="KW-1185">Reference proteome</keyword>
<sequence>MHTRGRPLMGLFALVVALLVPLGATPAVAAPPAPPAVSAEQARVVSEQRVDDRTLLVTVWSPAVRKEMTTQLLLPDGWTKGTGKQWPTLWLLHGCCGWENRYGAWPAFTDVEEIPELRNVLVVMPDGGVDGHYSDWLADSDQAVTGARQRWESYHFTELLPLLLQEYGVDRDRQAIAGLSMGGFGALSYAGRHPDLFRAAASYSGLVHTLMPEGDFTPYRSGSEFVQAILKAASDDPNGLWGDPVEQREIWAAHNPYDLAPALSQMPVYVSAGNGQPGPLDKPDKQFDGAEQLIHAQSAAVAERLKELGGNVTTSLNQPGTHDWPYWERELHDSLPMLLKAIRD</sequence>
<evidence type="ECO:0008006" key="4">
    <source>
        <dbReference type="Google" id="ProtNLM"/>
    </source>
</evidence>
<organism evidence="2 3">
    <name type="scientific">Longimycelium tulufanense</name>
    <dbReference type="NCBI Taxonomy" id="907463"/>
    <lineage>
        <taxon>Bacteria</taxon>
        <taxon>Bacillati</taxon>
        <taxon>Actinomycetota</taxon>
        <taxon>Actinomycetes</taxon>
        <taxon>Pseudonocardiales</taxon>
        <taxon>Pseudonocardiaceae</taxon>
        <taxon>Longimycelium</taxon>
    </lineage>
</organism>
<dbReference type="InterPro" id="IPR000801">
    <property type="entry name" value="Esterase-like"/>
</dbReference>
<dbReference type="EMBL" id="BMMK01000013">
    <property type="protein sequence ID" value="GGM57975.1"/>
    <property type="molecule type" value="Genomic_DNA"/>
</dbReference>
<evidence type="ECO:0000256" key="1">
    <source>
        <dbReference type="SAM" id="SignalP"/>
    </source>
</evidence>
<dbReference type="Proteomes" id="UP000637578">
    <property type="component" value="Unassembled WGS sequence"/>
</dbReference>
<evidence type="ECO:0000313" key="2">
    <source>
        <dbReference type="EMBL" id="GGM57975.1"/>
    </source>
</evidence>
<accession>A0A8J3FX13</accession>
<dbReference type="AlphaFoldDB" id="A0A8J3FX13"/>
<dbReference type="InterPro" id="IPR029058">
    <property type="entry name" value="AB_hydrolase_fold"/>
</dbReference>
<feature type="signal peptide" evidence="1">
    <location>
        <begin position="1"/>
        <end position="29"/>
    </location>
</feature>
<comment type="caution">
    <text evidence="2">The sequence shown here is derived from an EMBL/GenBank/DDBJ whole genome shotgun (WGS) entry which is preliminary data.</text>
</comment>
<feature type="chain" id="PRO_5035150459" description="S-formylglutathione hydrolase FrmB" evidence="1">
    <location>
        <begin position="30"/>
        <end position="344"/>
    </location>
</feature>
<dbReference type="PANTHER" id="PTHR48098:SF1">
    <property type="entry name" value="DIACYLGLYCEROL ACYLTRANSFERASE_MYCOLYLTRANSFERASE AG85A"/>
    <property type="match status" value="1"/>
</dbReference>
<gene>
    <name evidence="2" type="ORF">GCM10012275_31480</name>
</gene>
<dbReference type="Pfam" id="PF00756">
    <property type="entry name" value="Esterase"/>
    <property type="match status" value="1"/>
</dbReference>
<dbReference type="Gene3D" id="3.40.50.1820">
    <property type="entry name" value="alpha/beta hydrolase"/>
    <property type="match status" value="1"/>
</dbReference>
<dbReference type="InterPro" id="IPR050583">
    <property type="entry name" value="Mycobacterial_A85_antigen"/>
</dbReference>